<feature type="region of interest" description="Disordered" evidence="1">
    <location>
        <begin position="26"/>
        <end position="68"/>
    </location>
</feature>
<dbReference type="Pfam" id="PF10648">
    <property type="entry name" value="Gmad2"/>
    <property type="match status" value="1"/>
</dbReference>
<dbReference type="RefSeq" id="WP_170259119.1">
    <property type="nucleotide sequence ID" value="NZ_BKAF01000009.1"/>
</dbReference>
<feature type="domain" description="Bacterial spore germination immunoglobulin-like" evidence="4">
    <location>
        <begin position="210"/>
        <end position="293"/>
    </location>
</feature>
<dbReference type="Pfam" id="PF10646">
    <property type="entry name" value="Germane"/>
    <property type="match status" value="1"/>
</dbReference>
<evidence type="ECO:0000313" key="6">
    <source>
        <dbReference type="Proteomes" id="UP000198649"/>
    </source>
</evidence>
<reference evidence="5 6" key="1">
    <citation type="submission" date="2016-10" db="EMBL/GenBank/DDBJ databases">
        <authorList>
            <person name="de Groot N.N."/>
        </authorList>
    </citation>
    <scope>NUCLEOTIDE SEQUENCE [LARGE SCALE GENOMIC DNA]</scope>
    <source>
        <strain evidence="5 6">CGMCC 1.11156</strain>
    </source>
</reference>
<dbReference type="InterPro" id="IPR019606">
    <property type="entry name" value="GerMN"/>
</dbReference>
<feature type="domain" description="GerMN" evidence="3">
    <location>
        <begin position="73"/>
        <end position="187"/>
    </location>
</feature>
<name>A0A1I3F7X5_9ACTN</name>
<evidence type="ECO:0000256" key="2">
    <source>
        <dbReference type="SAM" id="SignalP"/>
    </source>
</evidence>
<feature type="chain" id="PRO_5039595546" evidence="2">
    <location>
        <begin position="24"/>
        <end position="307"/>
    </location>
</feature>
<gene>
    <name evidence="5" type="ORF">SAMN05216561_104265</name>
</gene>
<protein>
    <submittedName>
        <fullName evidence="5">Sporulation and spore germination</fullName>
    </submittedName>
</protein>
<evidence type="ECO:0000256" key="1">
    <source>
        <dbReference type="SAM" id="MobiDB-lite"/>
    </source>
</evidence>
<dbReference type="AlphaFoldDB" id="A0A1I3F7X5"/>
<keyword evidence="2" id="KW-0732">Signal</keyword>
<dbReference type="PROSITE" id="PS51257">
    <property type="entry name" value="PROKAR_LIPOPROTEIN"/>
    <property type="match status" value="1"/>
</dbReference>
<evidence type="ECO:0000313" key="5">
    <source>
        <dbReference type="EMBL" id="SFI07325.1"/>
    </source>
</evidence>
<feature type="signal peptide" evidence="2">
    <location>
        <begin position="1"/>
        <end position="23"/>
    </location>
</feature>
<proteinExistence type="predicted"/>
<dbReference type="Proteomes" id="UP000198649">
    <property type="component" value="Unassembled WGS sequence"/>
</dbReference>
<keyword evidence="6" id="KW-1185">Reference proteome</keyword>
<sequence>MNAFPTRSFSLAVAGLVAAATLAGCSTDTDPVADDPAPSGSTSAPPTSEAPTTDPSEPASSEPSAPSETVVAPVYFTGDSPMGVRLYREFRAVEVDNPLAEAAALMAAGDALDPDYGTLLSGGFTSVAYDETGGRFVVELADDSLTSAPSGMSKADARIALQALVYTLQGVQQVRAPVVVTLDGSPATLLGIDTSAGVKNAPQLDVLSLVNVTSPAEGDTVSGSFTASGVASSFEATVPWEVRQGDTVVLEGFATAEGFMDQLYPWETSVDVSGLAPGDYTFVALTDDPSGGEGPGPFVDTKTITVE</sequence>
<evidence type="ECO:0000259" key="4">
    <source>
        <dbReference type="Pfam" id="PF10648"/>
    </source>
</evidence>
<organism evidence="5 6">
    <name type="scientific">Nocardioides psychrotolerans</name>
    <dbReference type="NCBI Taxonomy" id="1005945"/>
    <lineage>
        <taxon>Bacteria</taxon>
        <taxon>Bacillati</taxon>
        <taxon>Actinomycetota</taxon>
        <taxon>Actinomycetes</taxon>
        <taxon>Propionibacteriales</taxon>
        <taxon>Nocardioidaceae</taxon>
        <taxon>Nocardioides</taxon>
    </lineage>
</organism>
<dbReference type="InterPro" id="IPR018911">
    <property type="entry name" value="Gmad2_Ig-like_dom"/>
</dbReference>
<dbReference type="STRING" id="1005945.SAMN05216561_104265"/>
<dbReference type="EMBL" id="FOQG01000004">
    <property type="protein sequence ID" value="SFI07325.1"/>
    <property type="molecule type" value="Genomic_DNA"/>
</dbReference>
<accession>A0A1I3F7X5</accession>
<evidence type="ECO:0000259" key="3">
    <source>
        <dbReference type="Pfam" id="PF10646"/>
    </source>
</evidence>